<protein>
    <submittedName>
        <fullName evidence="1">Uncharacterized protein</fullName>
    </submittedName>
</protein>
<accession>A0A4C1XST4</accession>
<dbReference type="EMBL" id="BGZK01000933">
    <property type="protein sequence ID" value="GBP65594.1"/>
    <property type="molecule type" value="Genomic_DNA"/>
</dbReference>
<evidence type="ECO:0000313" key="1">
    <source>
        <dbReference type="EMBL" id="GBP65594.1"/>
    </source>
</evidence>
<sequence length="118" mass="13590">MRELASTREILLNREIRGNDRAGPHCGHIQKKYLQQLSLEKRKKNCRIQLLASYQEPDKLEFLLYGLEYSATVFAVFRLHKTHIRLFISCSHRRITGSGVESVPARGAATQQLVEIKL</sequence>
<keyword evidence="2" id="KW-1185">Reference proteome</keyword>
<gene>
    <name evidence="1" type="ORF">EVAR_46120_1</name>
</gene>
<proteinExistence type="predicted"/>
<evidence type="ECO:0000313" key="2">
    <source>
        <dbReference type="Proteomes" id="UP000299102"/>
    </source>
</evidence>
<comment type="caution">
    <text evidence="1">The sequence shown here is derived from an EMBL/GenBank/DDBJ whole genome shotgun (WGS) entry which is preliminary data.</text>
</comment>
<organism evidence="1 2">
    <name type="scientific">Eumeta variegata</name>
    <name type="common">Bagworm moth</name>
    <name type="synonym">Eumeta japonica</name>
    <dbReference type="NCBI Taxonomy" id="151549"/>
    <lineage>
        <taxon>Eukaryota</taxon>
        <taxon>Metazoa</taxon>
        <taxon>Ecdysozoa</taxon>
        <taxon>Arthropoda</taxon>
        <taxon>Hexapoda</taxon>
        <taxon>Insecta</taxon>
        <taxon>Pterygota</taxon>
        <taxon>Neoptera</taxon>
        <taxon>Endopterygota</taxon>
        <taxon>Lepidoptera</taxon>
        <taxon>Glossata</taxon>
        <taxon>Ditrysia</taxon>
        <taxon>Tineoidea</taxon>
        <taxon>Psychidae</taxon>
        <taxon>Oiketicinae</taxon>
        <taxon>Eumeta</taxon>
    </lineage>
</organism>
<dbReference type="AlphaFoldDB" id="A0A4C1XST4"/>
<dbReference type="Proteomes" id="UP000299102">
    <property type="component" value="Unassembled WGS sequence"/>
</dbReference>
<reference evidence="1 2" key="1">
    <citation type="journal article" date="2019" name="Commun. Biol.">
        <title>The bagworm genome reveals a unique fibroin gene that provides high tensile strength.</title>
        <authorList>
            <person name="Kono N."/>
            <person name="Nakamura H."/>
            <person name="Ohtoshi R."/>
            <person name="Tomita M."/>
            <person name="Numata K."/>
            <person name="Arakawa K."/>
        </authorList>
    </citation>
    <scope>NUCLEOTIDE SEQUENCE [LARGE SCALE GENOMIC DNA]</scope>
</reference>
<name>A0A4C1XST4_EUMVA</name>